<keyword evidence="1" id="KW-0677">Repeat</keyword>
<dbReference type="SUPFAM" id="SSF48371">
    <property type="entry name" value="ARM repeat"/>
    <property type="match status" value="2"/>
</dbReference>
<organism evidence="3">
    <name type="scientific">Graphocephala atropunctata</name>
    <dbReference type="NCBI Taxonomy" id="36148"/>
    <lineage>
        <taxon>Eukaryota</taxon>
        <taxon>Metazoa</taxon>
        <taxon>Ecdysozoa</taxon>
        <taxon>Arthropoda</taxon>
        <taxon>Hexapoda</taxon>
        <taxon>Insecta</taxon>
        <taxon>Pterygota</taxon>
        <taxon>Neoptera</taxon>
        <taxon>Paraneoptera</taxon>
        <taxon>Hemiptera</taxon>
        <taxon>Auchenorrhyncha</taxon>
        <taxon>Membracoidea</taxon>
        <taxon>Cicadellidae</taxon>
        <taxon>Cicadellinae</taxon>
        <taxon>Cicadellini</taxon>
        <taxon>Graphocephala</taxon>
    </lineage>
</organism>
<dbReference type="Gene3D" id="1.25.10.10">
    <property type="entry name" value="Leucine-rich Repeat Variant"/>
    <property type="match status" value="3"/>
</dbReference>
<gene>
    <name evidence="3" type="ORF">g.11332</name>
</gene>
<dbReference type="GO" id="GO:0000056">
    <property type="term" value="P:ribosomal small subunit export from nucleus"/>
    <property type="evidence" value="ECO:0007669"/>
    <property type="project" value="TreeGrafter"/>
</dbReference>
<dbReference type="GO" id="GO:0005730">
    <property type="term" value="C:nucleolus"/>
    <property type="evidence" value="ECO:0007669"/>
    <property type="project" value="TreeGrafter"/>
</dbReference>
<sequence length="581" mass="65960">METNAIELGDSSGKRKKKRSLNQQIKKRFKKCSSFSKGRRFDQVEHEYFLRVFELESIFEGSVEEKAIFANNALAQTANREVECAYNQLISRVIEKLLPLATNDVLEKYFQAFGENLRPICGDNFASHVLQALLLQAAQRLLQGDPTDTDGVHAAQWKAWILKVSRFLLNNIEEFLWELYASPVLRTAIFCLAGLPHLDKHTNDNSGKGNSKDQEKVIAPDLPEEFVQLLEEFPDRISSWPHFKEMVDDSLSSGLLQSLLVALKPTSKKKYKSLCSKIIDVCFPPNGHESQMYSPAALPVLEVIIEQSKEKMLRKIYDQLLSNRLADMAKARVANITVQKFINKCNNPETLEEILNALVPHKHQILESRNHGVLVSLGQACERLKTGQSEFFQVITKMLCVEDNVEALVAAVLTMTPLPHQTTPRDSKHGSLIIQSMLKFQKPIKVVNSLLSYEPKQLAELLSTSFGSFITKAFCQSEYVGEKSRLKLILKLMGRYSYMAKTTFGSRSFDDLWDVADWKSRTLIAQDLAAGYSELTTTPCGRGVVTRVRLEDYRNRGEEGWRKMWQNFEAKRKLFAPIVGT</sequence>
<evidence type="ECO:0000313" key="3">
    <source>
        <dbReference type="EMBL" id="JAT07957.1"/>
    </source>
</evidence>
<dbReference type="InterPro" id="IPR040000">
    <property type="entry name" value="NOP9"/>
</dbReference>
<accession>A0A1B6K926</accession>
<evidence type="ECO:0000256" key="1">
    <source>
        <dbReference type="ARBA" id="ARBA00022737"/>
    </source>
</evidence>
<evidence type="ECO:0000256" key="2">
    <source>
        <dbReference type="SAM" id="MobiDB-lite"/>
    </source>
</evidence>
<evidence type="ECO:0008006" key="4">
    <source>
        <dbReference type="Google" id="ProtNLM"/>
    </source>
</evidence>
<dbReference type="AlphaFoldDB" id="A0A1B6K926"/>
<dbReference type="GO" id="GO:0003723">
    <property type="term" value="F:RNA binding"/>
    <property type="evidence" value="ECO:0007669"/>
    <property type="project" value="InterPro"/>
</dbReference>
<proteinExistence type="predicted"/>
<dbReference type="GO" id="GO:0030688">
    <property type="term" value="C:preribosome, small subunit precursor"/>
    <property type="evidence" value="ECO:0007669"/>
    <property type="project" value="TreeGrafter"/>
</dbReference>
<dbReference type="EMBL" id="GEBQ01032020">
    <property type="protein sequence ID" value="JAT07957.1"/>
    <property type="molecule type" value="Transcribed_RNA"/>
</dbReference>
<dbReference type="InterPro" id="IPR016024">
    <property type="entry name" value="ARM-type_fold"/>
</dbReference>
<name>A0A1B6K926_9HEMI</name>
<dbReference type="SMART" id="SM00025">
    <property type="entry name" value="Pumilio"/>
    <property type="match status" value="3"/>
</dbReference>
<dbReference type="GO" id="GO:0000447">
    <property type="term" value="P:endonucleolytic cleavage in ITS1 to separate SSU-rRNA from 5.8S rRNA and LSU-rRNA from tricistronic rRNA transcript (SSU-rRNA, 5.8S rRNA, LSU-rRNA)"/>
    <property type="evidence" value="ECO:0007669"/>
    <property type="project" value="TreeGrafter"/>
</dbReference>
<reference evidence="3" key="1">
    <citation type="submission" date="2015-11" db="EMBL/GenBank/DDBJ databases">
        <title>De novo transcriptome assembly of four potential Pierce s Disease insect vectors from Arizona vineyards.</title>
        <authorList>
            <person name="Tassone E.E."/>
        </authorList>
    </citation>
    <scope>NUCLEOTIDE SEQUENCE</scope>
</reference>
<dbReference type="InterPro" id="IPR011989">
    <property type="entry name" value="ARM-like"/>
</dbReference>
<dbReference type="GO" id="GO:0030686">
    <property type="term" value="C:90S preribosome"/>
    <property type="evidence" value="ECO:0007669"/>
    <property type="project" value="TreeGrafter"/>
</dbReference>
<dbReference type="GO" id="GO:0000480">
    <property type="term" value="P:endonucleolytic cleavage in 5'-ETS of tricistronic rRNA transcript (SSU-rRNA, 5.8S rRNA, LSU-rRNA)"/>
    <property type="evidence" value="ECO:0007669"/>
    <property type="project" value="TreeGrafter"/>
</dbReference>
<dbReference type="Pfam" id="PF22493">
    <property type="entry name" value="PUF_NOP9"/>
    <property type="match status" value="1"/>
</dbReference>
<dbReference type="PANTHER" id="PTHR13102">
    <property type="entry name" value="NUCLEOLAR PROTEIN 9"/>
    <property type="match status" value="1"/>
</dbReference>
<dbReference type="GO" id="GO:0000472">
    <property type="term" value="P:endonucleolytic cleavage to generate mature 5'-end of SSU-rRNA from (SSU-rRNA, 5.8S rRNA, LSU-rRNA)"/>
    <property type="evidence" value="ECO:0007669"/>
    <property type="project" value="TreeGrafter"/>
</dbReference>
<dbReference type="PANTHER" id="PTHR13102:SF0">
    <property type="entry name" value="NUCLEOLAR PROTEIN 9"/>
    <property type="match status" value="1"/>
</dbReference>
<protein>
    <recommendedName>
        <fullName evidence="4">Nucleolar protein 9</fullName>
    </recommendedName>
</protein>
<dbReference type="InterPro" id="IPR001313">
    <property type="entry name" value="Pumilio_RNA-bd_rpt"/>
</dbReference>
<feature type="region of interest" description="Disordered" evidence="2">
    <location>
        <begin position="1"/>
        <end position="20"/>
    </location>
</feature>